<evidence type="ECO:0000256" key="4">
    <source>
        <dbReference type="ARBA" id="ARBA00022679"/>
    </source>
</evidence>
<dbReference type="GO" id="GO:0008270">
    <property type="term" value="F:zinc ion binding"/>
    <property type="evidence" value="ECO:0007669"/>
    <property type="project" value="UniProtKB-KW"/>
</dbReference>
<dbReference type="PANTHER" id="PTHR12622">
    <property type="entry name" value="DELTEX-RELATED"/>
    <property type="match status" value="1"/>
</dbReference>
<evidence type="ECO:0000313" key="12">
    <source>
        <dbReference type="Ensembl" id="ENSANAP00000036130.1"/>
    </source>
</evidence>
<sequence length="773" mass="86876">MAFNPRPPSPLLVRVSDSGSRIRRKLESYFQSQRHSGGGECTVRPQEHAAPGTFQVEFSERAAKERVLEKGEHQMLVDDKPMPILLVPTENSIKKNTRPQISSLPQSQAETLSGDTHQNEGQTPNAVDSCLQKIFLTVTADLNCNLFSKEQRAYITTLCPNVKKMEGPNGIEKVYGDFQDIEKIHQFLSEQFLESERKQEFSPSATERKPLSQQDRDSCISPSESKTKAEEKSNCFEVPLPYFEYFKFICPDKINSIKVKFGVNIKIQESSPNMVCLDFTTDQSDDLEAARGSFASEFQKNTESLKQECVSLADSKQANQIKQKLNHLFTKLLIKEKGRELTLLGTQDDISAAKQKISEALVKAPVKLLTASWMTNGIEVDSARYKLLEAELLQEISEIEKRYDTCIKVFEKGPKTCILFEPKDKQVDLSVHAYVSFIDAFQHASCQLMREVLLLKSLGKERKHLYQTKFADDFRKRHPNVHFVLTKESMTLIGLPNHLAEVKQYVLKGGGTASLAGEKLNEDRETPIDIDSDDCKAASLPLKGSVSSEALEADKKENDFCVICMDTISNKKVLPKCKHEFCTPCINKAMEYKPICPTCQTSYGVQKGNQPDGSMVFHVSRESLPGYDSCGTIVINYNMKGGKQTKEHPNPGKFYPAAHRTAYLPDNKEGRKVLELLRRAFEQKLIFTVGSSRALGISDVITWNDIHHKTSKFGGPESYGYPDPSYLKRVQEELKAKGIEENIKTGLELLGSSSSHLSLSNSWDYRHVPPCLA</sequence>
<comment type="similarity">
    <text evidence="3 9">Belongs to the Deltex family.</text>
</comment>
<comment type="subcellular location">
    <subcellularLocation>
        <location evidence="9">Cytoplasm</location>
    </subcellularLocation>
</comment>
<protein>
    <recommendedName>
        <fullName evidence="9">E3 ubiquitin-protein ligase</fullName>
        <ecNumber evidence="9">2.3.2.27</ecNumber>
    </recommendedName>
</protein>
<dbReference type="InterPro" id="IPR042843">
    <property type="entry name" value="TX3L_RING-HC"/>
</dbReference>
<dbReference type="GO" id="GO:0005654">
    <property type="term" value="C:nucleoplasm"/>
    <property type="evidence" value="ECO:0007669"/>
    <property type="project" value="Ensembl"/>
</dbReference>
<evidence type="ECO:0000256" key="9">
    <source>
        <dbReference type="RuleBase" id="RU367105"/>
    </source>
</evidence>
<dbReference type="Pfam" id="PF13923">
    <property type="entry name" value="zf-C3HC4_2"/>
    <property type="match status" value="1"/>
</dbReference>
<comment type="catalytic activity">
    <reaction evidence="1 9">
        <text>S-ubiquitinyl-[E2 ubiquitin-conjugating enzyme]-L-cysteine + [acceptor protein]-L-lysine = [E2 ubiquitin-conjugating enzyme]-L-cysteine + N(6)-ubiquitinyl-[acceptor protein]-L-lysine.</text>
        <dbReference type="EC" id="2.3.2.27"/>
    </reaction>
</comment>
<dbReference type="SUPFAM" id="SSF57850">
    <property type="entry name" value="RING/U-box"/>
    <property type="match status" value="1"/>
</dbReference>
<dbReference type="InterPro" id="IPR039399">
    <property type="entry name" value="Deltex_C_sf"/>
</dbReference>
<keyword evidence="5 9" id="KW-0479">Metal-binding</keyword>
<comment type="pathway">
    <text evidence="2 9">Protein modification; protein ubiquitination.</text>
</comment>
<dbReference type="AlphaFoldDB" id="A0A2K5ESI8"/>
<dbReference type="GO" id="GO:0051865">
    <property type="term" value="P:protein autoubiquitination"/>
    <property type="evidence" value="ECO:0007669"/>
    <property type="project" value="Ensembl"/>
</dbReference>
<dbReference type="CDD" id="cd16712">
    <property type="entry name" value="RING-HC_DTX3L"/>
    <property type="match status" value="1"/>
</dbReference>
<dbReference type="GO" id="GO:2000646">
    <property type="term" value="P:positive regulation of receptor catabolic process"/>
    <property type="evidence" value="ECO:0007669"/>
    <property type="project" value="Ensembl"/>
</dbReference>
<feature type="domain" description="RING-type" evidence="11">
    <location>
        <begin position="561"/>
        <end position="600"/>
    </location>
</feature>
<dbReference type="GO" id="GO:0044389">
    <property type="term" value="F:ubiquitin-like protein ligase binding"/>
    <property type="evidence" value="ECO:0007669"/>
    <property type="project" value="Ensembl"/>
</dbReference>
<dbReference type="InterPro" id="IPR048418">
    <property type="entry name" value="DTX3L_a/b_dom"/>
</dbReference>
<evidence type="ECO:0000256" key="7">
    <source>
        <dbReference type="ARBA" id="ARBA00022833"/>
    </source>
</evidence>
<evidence type="ECO:0000256" key="2">
    <source>
        <dbReference type="ARBA" id="ARBA00004906"/>
    </source>
</evidence>
<reference evidence="12" key="1">
    <citation type="submission" date="2025-08" db="UniProtKB">
        <authorList>
            <consortium name="Ensembl"/>
        </authorList>
    </citation>
    <scope>IDENTIFICATION</scope>
</reference>
<accession>A0A2K5ESI8</accession>
<dbReference type="Proteomes" id="UP000233020">
    <property type="component" value="Unplaced"/>
</dbReference>
<dbReference type="Pfam" id="PF21717">
    <property type="entry name" value="DTX3L_a-b"/>
    <property type="match status" value="1"/>
</dbReference>
<dbReference type="Pfam" id="PF18102">
    <property type="entry name" value="DTC"/>
    <property type="match status" value="1"/>
</dbReference>
<proteinExistence type="inferred from homology"/>
<dbReference type="InterPro" id="IPR039398">
    <property type="entry name" value="Deltex_fam"/>
</dbReference>
<dbReference type="Gene3D" id="3.30.40.10">
    <property type="entry name" value="Zinc/RING finger domain, C3HC4 (zinc finger)"/>
    <property type="match status" value="1"/>
</dbReference>
<dbReference type="UniPathway" id="UPA00143"/>
<feature type="compositionally biased region" description="Basic and acidic residues" evidence="10">
    <location>
        <begin position="195"/>
        <end position="218"/>
    </location>
</feature>
<feature type="region of interest" description="Disordered" evidence="10">
    <location>
        <begin position="90"/>
        <end position="124"/>
    </location>
</feature>
<dbReference type="GO" id="GO:0005829">
    <property type="term" value="C:cytosol"/>
    <property type="evidence" value="ECO:0007669"/>
    <property type="project" value="Ensembl"/>
</dbReference>
<dbReference type="InterPro" id="IPR001841">
    <property type="entry name" value="Znf_RING"/>
</dbReference>
<dbReference type="Pfam" id="PF21718">
    <property type="entry name" value="KH_DTX3L"/>
    <property type="match status" value="2"/>
</dbReference>
<dbReference type="GO" id="GO:1900182">
    <property type="term" value="P:positive regulation of protein localization to nucleus"/>
    <property type="evidence" value="ECO:0007669"/>
    <property type="project" value="Ensembl"/>
</dbReference>
<dbReference type="FunFam" id="3.30.390.130:FF:000001">
    <property type="entry name" value="Probable E3 ubiquitin-protein ligase DTX3"/>
    <property type="match status" value="1"/>
</dbReference>
<dbReference type="GO" id="GO:0006302">
    <property type="term" value="P:double-strand break repair"/>
    <property type="evidence" value="ECO:0007669"/>
    <property type="project" value="Ensembl"/>
</dbReference>
<dbReference type="GO" id="GO:1902966">
    <property type="term" value="P:positive regulation of protein localization to early endosome"/>
    <property type="evidence" value="ECO:0007669"/>
    <property type="project" value="Ensembl"/>
</dbReference>
<dbReference type="InterPro" id="IPR039396">
    <property type="entry name" value="Deltex_C"/>
</dbReference>
<keyword evidence="7 9" id="KW-0862">Zinc</keyword>
<dbReference type="FunFam" id="3.30.40.10:FF:000857">
    <property type="entry name" value="E3 ubiquitin-protein ligase DTX3L"/>
    <property type="match status" value="1"/>
</dbReference>
<dbReference type="GO" id="GO:0005764">
    <property type="term" value="C:lysosome"/>
    <property type="evidence" value="ECO:0007669"/>
    <property type="project" value="Ensembl"/>
</dbReference>
<dbReference type="GO" id="GO:0004857">
    <property type="term" value="F:enzyme inhibitor activity"/>
    <property type="evidence" value="ECO:0007669"/>
    <property type="project" value="Ensembl"/>
</dbReference>
<dbReference type="GO" id="GO:0045893">
    <property type="term" value="P:positive regulation of DNA-templated transcription"/>
    <property type="evidence" value="ECO:0007669"/>
    <property type="project" value="Ensembl"/>
</dbReference>
<dbReference type="GO" id="GO:0140768">
    <property type="term" value="F:protein ADP-ribosyltransferase-substrate adaptor activity"/>
    <property type="evidence" value="ECO:0007669"/>
    <property type="project" value="Ensembl"/>
</dbReference>
<keyword evidence="4 9" id="KW-0808">Transferase</keyword>
<name>A0A2K5ESI8_AOTNA</name>
<dbReference type="SMART" id="SM00184">
    <property type="entry name" value="RING"/>
    <property type="match status" value="1"/>
</dbReference>
<dbReference type="GO" id="GO:0006511">
    <property type="term" value="P:ubiquitin-dependent protein catabolic process"/>
    <property type="evidence" value="ECO:0007669"/>
    <property type="project" value="Ensembl"/>
</dbReference>
<evidence type="ECO:0000256" key="3">
    <source>
        <dbReference type="ARBA" id="ARBA00009413"/>
    </source>
</evidence>
<dbReference type="Gene3D" id="3.30.70.330">
    <property type="match status" value="1"/>
</dbReference>
<dbReference type="GeneTree" id="ENSGT00940000154578"/>
<feature type="region of interest" description="Disordered" evidence="10">
    <location>
        <begin position="195"/>
        <end position="225"/>
    </location>
</feature>
<dbReference type="GO" id="GO:0042393">
    <property type="term" value="F:histone binding"/>
    <property type="evidence" value="ECO:0007669"/>
    <property type="project" value="Ensembl"/>
</dbReference>
<evidence type="ECO:0000256" key="10">
    <source>
        <dbReference type="SAM" id="MobiDB-lite"/>
    </source>
</evidence>
<dbReference type="Gene3D" id="3.30.390.130">
    <property type="match status" value="1"/>
</dbReference>
<dbReference type="InterPro" id="IPR057051">
    <property type="entry name" value="PARP14_RPM_1"/>
</dbReference>
<dbReference type="Pfam" id="PF23222">
    <property type="entry name" value="RRM_PARP14_1"/>
    <property type="match status" value="1"/>
</dbReference>
<dbReference type="GO" id="GO:0097677">
    <property type="term" value="F:STAT family protein binding"/>
    <property type="evidence" value="ECO:0007669"/>
    <property type="project" value="Ensembl"/>
</dbReference>
<dbReference type="GO" id="GO:0005769">
    <property type="term" value="C:early endosome"/>
    <property type="evidence" value="ECO:0007669"/>
    <property type="project" value="Ensembl"/>
</dbReference>
<dbReference type="GO" id="GO:0032991">
    <property type="term" value="C:protein-containing complex"/>
    <property type="evidence" value="ECO:0007669"/>
    <property type="project" value="Ensembl"/>
</dbReference>
<dbReference type="InterPro" id="IPR012677">
    <property type="entry name" value="Nucleotide-bd_a/b_plait_sf"/>
</dbReference>
<evidence type="ECO:0000259" key="11">
    <source>
        <dbReference type="PROSITE" id="PS50089"/>
    </source>
</evidence>
<dbReference type="GO" id="GO:0007219">
    <property type="term" value="P:Notch signaling pathway"/>
    <property type="evidence" value="ECO:0007669"/>
    <property type="project" value="InterPro"/>
</dbReference>
<evidence type="ECO:0000256" key="5">
    <source>
        <dbReference type="ARBA" id="ARBA00022723"/>
    </source>
</evidence>
<evidence type="ECO:0000256" key="8">
    <source>
        <dbReference type="PROSITE-ProRule" id="PRU00175"/>
    </source>
</evidence>
<gene>
    <name evidence="12" type="primary">DTX3L</name>
</gene>
<dbReference type="PROSITE" id="PS50089">
    <property type="entry name" value="ZF_RING_2"/>
    <property type="match status" value="1"/>
</dbReference>
<keyword evidence="13" id="KW-1185">Reference proteome</keyword>
<evidence type="ECO:0000256" key="1">
    <source>
        <dbReference type="ARBA" id="ARBA00000900"/>
    </source>
</evidence>
<dbReference type="Ensembl" id="ENSANAT00000054201.1">
    <property type="protein sequence ID" value="ENSANAP00000036130.1"/>
    <property type="gene ID" value="ENSANAG00000035577.1"/>
</dbReference>
<dbReference type="STRING" id="37293.ENSANAP00000036130"/>
<evidence type="ECO:0000256" key="6">
    <source>
        <dbReference type="ARBA" id="ARBA00022771"/>
    </source>
</evidence>
<evidence type="ECO:0000313" key="13">
    <source>
        <dbReference type="Proteomes" id="UP000233020"/>
    </source>
</evidence>
<dbReference type="EC" id="2.3.2.27" evidence="9"/>
<dbReference type="InterPro" id="IPR048409">
    <property type="entry name" value="DTX3L_KH-like"/>
</dbReference>
<reference evidence="12" key="2">
    <citation type="submission" date="2025-09" db="UniProtKB">
        <authorList>
            <consortium name="Ensembl"/>
        </authorList>
    </citation>
    <scope>IDENTIFICATION</scope>
</reference>
<dbReference type="InterPro" id="IPR017907">
    <property type="entry name" value="Znf_RING_CS"/>
</dbReference>
<dbReference type="GO" id="GO:0070936">
    <property type="term" value="P:protein K48-linked ubiquitination"/>
    <property type="evidence" value="ECO:0007669"/>
    <property type="project" value="Ensembl"/>
</dbReference>
<feature type="compositionally biased region" description="Polar residues" evidence="10">
    <location>
        <begin position="98"/>
        <end position="124"/>
    </location>
</feature>
<dbReference type="GO" id="GO:0008333">
    <property type="term" value="P:endosome to lysosome transport"/>
    <property type="evidence" value="ECO:0007669"/>
    <property type="project" value="Ensembl"/>
</dbReference>
<dbReference type="GO" id="GO:0000077">
    <property type="term" value="P:DNA damage checkpoint signaling"/>
    <property type="evidence" value="ECO:0007669"/>
    <property type="project" value="Ensembl"/>
</dbReference>
<keyword evidence="9" id="KW-0963">Cytoplasm</keyword>
<dbReference type="GO" id="GO:0140861">
    <property type="term" value="P:DNA repair-dependent chromatin remodeling"/>
    <property type="evidence" value="ECO:0007669"/>
    <property type="project" value="Ensembl"/>
</dbReference>
<dbReference type="GO" id="GO:0141000">
    <property type="term" value="F:histone H4K91 ubiquitin ligase activity"/>
    <property type="evidence" value="ECO:0007669"/>
    <property type="project" value="Ensembl"/>
</dbReference>
<dbReference type="GO" id="GO:0002230">
    <property type="term" value="P:positive regulation of defense response to virus by host"/>
    <property type="evidence" value="ECO:0007669"/>
    <property type="project" value="Ensembl"/>
</dbReference>
<dbReference type="CDD" id="cd09633">
    <property type="entry name" value="Deltex_C"/>
    <property type="match status" value="1"/>
</dbReference>
<dbReference type="InterPro" id="IPR013083">
    <property type="entry name" value="Znf_RING/FYVE/PHD"/>
</dbReference>
<organism evidence="12 13">
    <name type="scientific">Aotus nancymaae</name>
    <name type="common">Ma's night monkey</name>
    <dbReference type="NCBI Taxonomy" id="37293"/>
    <lineage>
        <taxon>Eukaryota</taxon>
        <taxon>Metazoa</taxon>
        <taxon>Chordata</taxon>
        <taxon>Craniata</taxon>
        <taxon>Vertebrata</taxon>
        <taxon>Euteleostomi</taxon>
        <taxon>Mammalia</taxon>
        <taxon>Eutheria</taxon>
        <taxon>Euarchontoglires</taxon>
        <taxon>Primates</taxon>
        <taxon>Haplorrhini</taxon>
        <taxon>Platyrrhini</taxon>
        <taxon>Aotidae</taxon>
        <taxon>Aotus</taxon>
    </lineage>
</organism>
<dbReference type="PROSITE" id="PS00518">
    <property type="entry name" value="ZF_RING_1"/>
    <property type="match status" value="1"/>
</dbReference>
<keyword evidence="6 8" id="KW-0863">Zinc-finger</keyword>